<dbReference type="RefSeq" id="WP_189983481.1">
    <property type="nucleotide sequence ID" value="NZ_BNBF01000011.1"/>
</dbReference>
<keyword evidence="1" id="KW-0812">Transmembrane</keyword>
<name>A0A919C6R2_9ACTN</name>
<evidence type="ECO:0000256" key="1">
    <source>
        <dbReference type="SAM" id="Phobius"/>
    </source>
</evidence>
<feature type="transmembrane region" description="Helical" evidence="1">
    <location>
        <begin position="12"/>
        <end position="30"/>
    </location>
</feature>
<dbReference type="Proteomes" id="UP000619355">
    <property type="component" value="Unassembled WGS sequence"/>
</dbReference>
<keyword evidence="1" id="KW-0472">Membrane</keyword>
<feature type="transmembrane region" description="Helical" evidence="1">
    <location>
        <begin position="36"/>
        <end position="54"/>
    </location>
</feature>
<dbReference type="EMBL" id="BNBF01000011">
    <property type="protein sequence ID" value="GHG55002.1"/>
    <property type="molecule type" value="Genomic_DNA"/>
</dbReference>
<sequence length="58" mass="6215">MNANPEGWGRRALSGLALVLVIALGARWAYELLAPLVPFAASLLVVGAVGVLLFKRRR</sequence>
<keyword evidence="1" id="KW-1133">Transmembrane helix</keyword>
<dbReference type="AlphaFoldDB" id="A0A919C6R2"/>
<comment type="caution">
    <text evidence="2">The sequence shown here is derived from an EMBL/GenBank/DDBJ whole genome shotgun (WGS) entry which is preliminary data.</text>
</comment>
<evidence type="ECO:0000313" key="2">
    <source>
        <dbReference type="EMBL" id="GHG55002.1"/>
    </source>
</evidence>
<accession>A0A919C6R2</accession>
<reference evidence="3" key="1">
    <citation type="journal article" date="2019" name="Int. J. Syst. Evol. Microbiol.">
        <title>The Global Catalogue of Microorganisms (GCM) 10K type strain sequencing project: providing services to taxonomists for standard genome sequencing and annotation.</title>
        <authorList>
            <consortium name="The Broad Institute Genomics Platform"/>
            <consortium name="The Broad Institute Genome Sequencing Center for Infectious Disease"/>
            <person name="Wu L."/>
            <person name="Ma J."/>
        </authorList>
    </citation>
    <scope>NUCLEOTIDE SEQUENCE [LARGE SCALE GENOMIC DNA]</scope>
    <source>
        <strain evidence="3">JCM 4253</strain>
    </source>
</reference>
<evidence type="ECO:0000313" key="3">
    <source>
        <dbReference type="Proteomes" id="UP000619355"/>
    </source>
</evidence>
<keyword evidence="3" id="KW-1185">Reference proteome</keyword>
<gene>
    <name evidence="2" type="ORF">GCM10018980_40120</name>
</gene>
<organism evidence="2 3">
    <name type="scientific">Streptomyces capoamus</name>
    <dbReference type="NCBI Taxonomy" id="68183"/>
    <lineage>
        <taxon>Bacteria</taxon>
        <taxon>Bacillati</taxon>
        <taxon>Actinomycetota</taxon>
        <taxon>Actinomycetes</taxon>
        <taxon>Kitasatosporales</taxon>
        <taxon>Streptomycetaceae</taxon>
        <taxon>Streptomyces</taxon>
    </lineage>
</organism>
<protein>
    <submittedName>
        <fullName evidence="2">Uncharacterized protein</fullName>
    </submittedName>
</protein>
<proteinExistence type="predicted"/>